<dbReference type="InterPro" id="IPR045478">
    <property type="entry name" value="Exportin-5_C"/>
</dbReference>
<dbReference type="GO" id="GO:0005737">
    <property type="term" value="C:cytoplasm"/>
    <property type="evidence" value="ECO:0007669"/>
    <property type="project" value="TreeGrafter"/>
</dbReference>
<dbReference type="GO" id="GO:0006405">
    <property type="term" value="P:RNA export from nucleus"/>
    <property type="evidence" value="ECO:0007669"/>
    <property type="project" value="TreeGrafter"/>
</dbReference>
<dbReference type="InterPro" id="IPR045065">
    <property type="entry name" value="XPO1/5"/>
</dbReference>
<dbReference type="GO" id="GO:0006611">
    <property type="term" value="P:protein export from nucleus"/>
    <property type="evidence" value="ECO:0007669"/>
    <property type="project" value="InterPro"/>
</dbReference>
<keyword evidence="6" id="KW-1185">Reference proteome</keyword>
<dbReference type="Pfam" id="PF03810">
    <property type="entry name" value="IBN_N"/>
    <property type="match status" value="1"/>
</dbReference>
<dbReference type="InterPro" id="IPR013598">
    <property type="entry name" value="Exportin-1/Importin-b-like"/>
</dbReference>
<accession>A0A0C9PKR9</accession>
<feature type="domain" description="Exportin-1/Importin-beta-like" evidence="3">
    <location>
        <begin position="115"/>
        <end position="276"/>
    </location>
</feature>
<gene>
    <name evidence="5" type="primary">XPO5</name>
    <name evidence="7" type="synonym">Ranbp21</name>
    <name evidence="5" type="ORF">g.62542</name>
</gene>
<evidence type="ECO:0000313" key="5">
    <source>
        <dbReference type="EMBL" id="JAG71370.1"/>
    </source>
</evidence>
<dbReference type="GO" id="GO:0003723">
    <property type="term" value="F:RNA binding"/>
    <property type="evidence" value="ECO:0007669"/>
    <property type="project" value="TreeGrafter"/>
</dbReference>
<dbReference type="CTD" id="32970"/>
<evidence type="ECO:0000259" key="2">
    <source>
        <dbReference type="Pfam" id="PF03810"/>
    </source>
</evidence>
<dbReference type="PANTHER" id="PTHR11223:SF3">
    <property type="entry name" value="EXPORTIN-5"/>
    <property type="match status" value="1"/>
</dbReference>
<dbReference type="PANTHER" id="PTHR11223">
    <property type="entry name" value="EXPORTIN 1/5"/>
    <property type="match status" value="1"/>
</dbReference>
<dbReference type="InterPro" id="IPR016024">
    <property type="entry name" value="ARM-type_fold"/>
</dbReference>
<dbReference type="SUPFAM" id="SSF48371">
    <property type="entry name" value="ARM repeat"/>
    <property type="match status" value="1"/>
</dbReference>
<accession>A0A9R1U3C8</accession>
<name>A0A0C9PKR9_9HYME</name>
<dbReference type="GO" id="GO:0031267">
    <property type="term" value="F:small GTPase binding"/>
    <property type="evidence" value="ECO:0007669"/>
    <property type="project" value="InterPro"/>
</dbReference>
<evidence type="ECO:0000313" key="6">
    <source>
        <dbReference type="Proteomes" id="UP000694866"/>
    </source>
</evidence>
<reference evidence="5" key="1">
    <citation type="submission" date="2015-01" db="EMBL/GenBank/DDBJ databases">
        <title>Transcriptome Assembly of Fopius arisanus.</title>
        <authorList>
            <person name="Geib S."/>
        </authorList>
    </citation>
    <scope>NUCLEOTIDE SEQUENCE</scope>
</reference>
<feature type="domain" description="Importin N-terminal" evidence="2">
    <location>
        <begin position="37"/>
        <end position="102"/>
    </location>
</feature>
<dbReference type="Proteomes" id="UP000694866">
    <property type="component" value="Unplaced"/>
</dbReference>
<dbReference type="GO" id="GO:0005634">
    <property type="term" value="C:nucleus"/>
    <property type="evidence" value="ECO:0007669"/>
    <property type="project" value="TreeGrafter"/>
</dbReference>
<proteinExistence type="inferred from homology"/>
<dbReference type="EMBL" id="GBYB01001603">
    <property type="protein sequence ID" value="JAG71370.1"/>
    <property type="molecule type" value="Transcribed_RNA"/>
</dbReference>
<protein>
    <submittedName>
        <fullName evidence="7">Exportin-5</fullName>
    </submittedName>
    <submittedName>
        <fullName evidence="5">XPO5 protein</fullName>
    </submittedName>
</protein>
<dbReference type="RefSeq" id="XP_011305592.1">
    <property type="nucleotide sequence ID" value="XM_011307290.1"/>
</dbReference>
<dbReference type="AlphaFoldDB" id="A0A0C9PKR9"/>
<dbReference type="Pfam" id="PF08389">
    <property type="entry name" value="Xpo1"/>
    <property type="match status" value="1"/>
</dbReference>
<evidence type="ECO:0000256" key="1">
    <source>
        <dbReference type="ARBA" id="ARBA00009466"/>
    </source>
</evidence>
<dbReference type="GO" id="GO:0005049">
    <property type="term" value="F:nuclear export signal receptor activity"/>
    <property type="evidence" value="ECO:0007669"/>
    <property type="project" value="InterPro"/>
</dbReference>
<dbReference type="GeneID" id="105267789"/>
<evidence type="ECO:0000259" key="4">
    <source>
        <dbReference type="Pfam" id="PF19273"/>
    </source>
</evidence>
<dbReference type="Pfam" id="PF19273">
    <property type="entry name" value="Exportin-5"/>
    <property type="match status" value="1"/>
</dbReference>
<dbReference type="OrthoDB" id="2215036at2759"/>
<feature type="domain" description="Exportin-5 C-terminal" evidence="4">
    <location>
        <begin position="320"/>
        <end position="1213"/>
    </location>
</feature>
<dbReference type="InterPro" id="IPR011989">
    <property type="entry name" value="ARM-like"/>
</dbReference>
<evidence type="ECO:0000259" key="3">
    <source>
        <dbReference type="Pfam" id="PF08389"/>
    </source>
</evidence>
<dbReference type="KEGG" id="fas:105267789"/>
<dbReference type="GO" id="GO:0042565">
    <property type="term" value="C:RNA nuclear export complex"/>
    <property type="evidence" value="ECO:0007669"/>
    <property type="project" value="TreeGrafter"/>
</dbReference>
<evidence type="ECO:0000313" key="7">
    <source>
        <dbReference type="RefSeq" id="XP_011305592.1"/>
    </source>
</evidence>
<organism evidence="5">
    <name type="scientific">Fopius arisanus</name>
    <dbReference type="NCBI Taxonomy" id="64838"/>
    <lineage>
        <taxon>Eukaryota</taxon>
        <taxon>Metazoa</taxon>
        <taxon>Ecdysozoa</taxon>
        <taxon>Arthropoda</taxon>
        <taxon>Hexapoda</taxon>
        <taxon>Insecta</taxon>
        <taxon>Pterygota</taxon>
        <taxon>Neoptera</taxon>
        <taxon>Endopterygota</taxon>
        <taxon>Hymenoptera</taxon>
        <taxon>Apocrita</taxon>
        <taxon>Ichneumonoidea</taxon>
        <taxon>Braconidae</taxon>
        <taxon>Opiinae</taxon>
        <taxon>Fopius</taxon>
    </lineage>
</organism>
<reference evidence="7" key="2">
    <citation type="submission" date="2025-04" db="UniProtKB">
        <authorList>
            <consortium name="RefSeq"/>
        </authorList>
    </citation>
    <scope>IDENTIFICATION</scope>
</reference>
<dbReference type="InterPro" id="IPR001494">
    <property type="entry name" value="Importin-beta_N"/>
</dbReference>
<comment type="similarity">
    <text evidence="1">Belongs to the exportin family.</text>
</comment>
<dbReference type="Gene3D" id="1.25.10.10">
    <property type="entry name" value="Leucine-rich Repeat Variant"/>
    <property type="match status" value="1"/>
</dbReference>
<sequence>MEFGVGDVAQISAELARVVEIMMSPDVPHQQRLDVYNACERFKETSPLCAQCGLYLAQISPNNSSVVRHFGLQLMEHCIKYRWTQISQSEKVFIKENSMKLLQEGMENGGLQEETHIKDAMSRVIVEMIKREWPQQWPTLLAELSQACTRGEAQTEVVLLVFLRLVEDVALLQTLESNQRRKDIYQALTTNMAEIFAFFLRLMEQHFSEFQKKTAMGNVAQASAHSKVVQVVLLTLTGFVEWVSIVHIMADEGRLLQILCVLLGNATFQCAAAECLLQVVNRKGKTEDRKQLMILFTEEALRCIYGSATAPPSAIQEMHEGHYLFLKKLTQVLTGMATQLCTLWGKDEHLNQSAIRPAHFNLFLDTVLSFTMHSSLSLNHLANTIWIMLFKHEQIKTDSLLLTYVPKYIEYTGPKLIKVAYPVNHNHNNDYGTVNGMTAYCLSDYDSEEEFLVFLHRFRMDLLEGVRHATMVAPLVTFAYVQHWLTAKITKGMVNLRYKSNPNDPEYLEWEALAQALDSVISRILLVSERPSVQNGLQLLELCLSYSPDDPWLLSALLSCISALFVFLSMSTGSMAMPGVAILPRVLEKIFSALVYESPEDRKLSGPGNRSKATKCVRRHAASLMVKIGLKYPLLLLPVFEQIHTTVRGLMRVHNNRNEGKNTSSQLTRMESVVLHEALLIISNHFCDYERQTRFIAEIIGDASPRFIAIGLEAFKGPVELMRFIGLDRPAVASDNKSTEQEIIIQNRADLMYCLSTVLSVVKRCSIPEDPDRAARGGFVAALSESGNPVYRNPAAPHIIPILPTLFALLRAINAFFTPTALTLLADDYKKAHDLLENEKIHLMGITVSNLQANNLYQHPAEQSNSDHNDQSSTPPLSRMQQFLSSIHDNCYHMLGSGCHTLGRDFYQLPGLAPALLNSVFSNMELIPDYRLRPIIRVFLKPFIYSCLPAFYESVLVPILTHVSTHMCQRLSAKWQYLTRLHEERYGHDDDNPTDAQEVLDDMLNRNLTRDFVDVLKVTLVGGTTSDAAPPDSTMDDSSGMAVDQITPSPAVRGNSIVAEVVSELGAFVLRHPSTCHSIVLCVLGALSWNDSNASLKATMLTGPIVRALVADGSLTPAMAAHIMVAVLQGLQLHGQHEANQGSLITLGAQVYECLRPKFPNIIQVMQQIPGVNPADLQRFDEKMATVSSKGNKVEKGKKELFKKITNQLIGRSVGQLFRKEIKIDNLPRLEVSKPPQMRTDELSKNAADTGLTALFAGST</sequence>